<dbReference type="InterPro" id="IPR020846">
    <property type="entry name" value="MFS_dom"/>
</dbReference>
<organism evidence="8 9">
    <name type="scientific">Nocardioides panaciterrulae</name>
    <dbReference type="NCBI Taxonomy" id="661492"/>
    <lineage>
        <taxon>Bacteria</taxon>
        <taxon>Bacillati</taxon>
        <taxon>Actinomycetota</taxon>
        <taxon>Actinomycetes</taxon>
        <taxon>Propionibacteriales</taxon>
        <taxon>Nocardioidaceae</taxon>
        <taxon>Nocardioides</taxon>
    </lineage>
</organism>
<dbReference type="InterPro" id="IPR011701">
    <property type="entry name" value="MFS"/>
</dbReference>
<keyword evidence="2" id="KW-0813">Transport</keyword>
<feature type="transmembrane region" description="Helical" evidence="6">
    <location>
        <begin position="410"/>
        <end position="430"/>
    </location>
</feature>
<dbReference type="EMBL" id="JACCBG010000001">
    <property type="protein sequence ID" value="NYD42278.1"/>
    <property type="molecule type" value="Genomic_DNA"/>
</dbReference>
<feature type="transmembrane region" description="Helical" evidence="6">
    <location>
        <begin position="370"/>
        <end position="389"/>
    </location>
</feature>
<dbReference type="SUPFAM" id="SSF103473">
    <property type="entry name" value="MFS general substrate transporter"/>
    <property type="match status" value="1"/>
</dbReference>
<feature type="transmembrane region" description="Helical" evidence="6">
    <location>
        <begin position="113"/>
        <end position="134"/>
    </location>
</feature>
<feature type="transmembrane region" description="Helical" evidence="6">
    <location>
        <begin position="220"/>
        <end position="241"/>
    </location>
</feature>
<comment type="subcellular location">
    <subcellularLocation>
        <location evidence="1">Cell inner membrane</location>
        <topology evidence="1">Multi-pass membrane protein</topology>
    </subcellularLocation>
</comment>
<feature type="transmembrane region" description="Helical" evidence="6">
    <location>
        <begin position="316"/>
        <end position="335"/>
    </location>
</feature>
<evidence type="ECO:0000313" key="9">
    <source>
        <dbReference type="Proteomes" id="UP000535511"/>
    </source>
</evidence>
<dbReference type="GO" id="GO:0005886">
    <property type="term" value="C:plasma membrane"/>
    <property type="evidence" value="ECO:0007669"/>
    <property type="project" value="UniProtKB-SubCell"/>
</dbReference>
<evidence type="ECO:0000256" key="5">
    <source>
        <dbReference type="ARBA" id="ARBA00023136"/>
    </source>
</evidence>
<dbReference type="Gene3D" id="1.20.1720.10">
    <property type="entry name" value="Multidrug resistance protein D"/>
    <property type="match status" value="1"/>
</dbReference>
<evidence type="ECO:0000256" key="3">
    <source>
        <dbReference type="ARBA" id="ARBA00022692"/>
    </source>
</evidence>
<feature type="transmembrane region" description="Helical" evidence="6">
    <location>
        <begin position="58"/>
        <end position="76"/>
    </location>
</feature>
<evidence type="ECO:0000256" key="1">
    <source>
        <dbReference type="ARBA" id="ARBA00004429"/>
    </source>
</evidence>
<proteinExistence type="predicted"/>
<feature type="transmembrane region" description="Helical" evidence="6">
    <location>
        <begin position="88"/>
        <end position="107"/>
    </location>
</feature>
<accession>A0A7Y9JBD2</accession>
<dbReference type="PANTHER" id="PTHR23501">
    <property type="entry name" value="MAJOR FACILITATOR SUPERFAMILY"/>
    <property type="match status" value="1"/>
</dbReference>
<sequence length="473" mass="48297">MTSPTGDNAAGTVSGPAFDRRLTTPLVLGSILNPVNSSMIAVSLIPIGLAFGAPPSETVWLVSGLYLATAVGQPVVGRLVDTFGPRRLYLAATTLVGLAGLLGALAPSLGVLVGARVLLGLGTCAGYPAAMSLLRSEARRTGQHSPGGVLTVLSIANQTTGVIGPSVGGLLVGLAGWRAIFAVNVPLSIACLVLGSLRLPREMPPPAADADTDAGTAEGLDVPGMALFAAMLTTLLLFVMAPSGARWFLPVLATACAVGLVVRELRVPDPFLDLRVLVGNAPLLRTYARQTLCYTATYAFMYGYTQWLEDSRGYSASQAGAVLLPTFGTAVVVSLLTGRHPELRGKLVAGSLALTATCLLLLVADAASPLGLLVVVGVLCGVTQGLVGLANQNALYLQADPSRMGSSAGLLRTFMYLGAIAASAAVAAAFPRRASSAGLHHLTVVMLACSVLLLLASLVDRSLGRARVAAAQA</sequence>
<keyword evidence="5 6" id="KW-0472">Membrane</keyword>
<reference evidence="8 9" key="1">
    <citation type="submission" date="2020-07" db="EMBL/GenBank/DDBJ databases">
        <title>Sequencing the genomes of 1000 actinobacteria strains.</title>
        <authorList>
            <person name="Klenk H.-P."/>
        </authorList>
    </citation>
    <scope>NUCLEOTIDE SEQUENCE [LARGE SCALE GENOMIC DNA]</scope>
    <source>
        <strain evidence="8 9">DSM 21350</strain>
    </source>
</reference>
<name>A0A7Y9JBD2_9ACTN</name>
<feature type="transmembrane region" description="Helical" evidence="6">
    <location>
        <begin position="442"/>
        <end position="459"/>
    </location>
</feature>
<keyword evidence="3 6" id="KW-0812">Transmembrane</keyword>
<dbReference type="InterPro" id="IPR036259">
    <property type="entry name" value="MFS_trans_sf"/>
</dbReference>
<dbReference type="PROSITE" id="PS50850">
    <property type="entry name" value="MFS"/>
    <property type="match status" value="1"/>
</dbReference>
<feature type="transmembrane region" description="Helical" evidence="6">
    <location>
        <begin position="247"/>
        <end position="265"/>
    </location>
</feature>
<feature type="transmembrane region" description="Helical" evidence="6">
    <location>
        <begin position="347"/>
        <end position="364"/>
    </location>
</feature>
<feature type="domain" description="Major facilitator superfamily (MFS) profile" evidence="7">
    <location>
        <begin position="22"/>
        <end position="465"/>
    </location>
</feature>
<comment type="caution">
    <text evidence="8">The sequence shown here is derived from an EMBL/GenBank/DDBJ whole genome shotgun (WGS) entry which is preliminary data.</text>
</comment>
<dbReference type="PANTHER" id="PTHR23501:SF191">
    <property type="entry name" value="VACUOLAR BASIC AMINO ACID TRANSPORTER 4"/>
    <property type="match status" value="1"/>
</dbReference>
<protein>
    <submittedName>
        <fullName evidence="8">MFS family permease</fullName>
    </submittedName>
</protein>
<evidence type="ECO:0000259" key="7">
    <source>
        <dbReference type="PROSITE" id="PS50850"/>
    </source>
</evidence>
<dbReference type="Proteomes" id="UP000535511">
    <property type="component" value="Unassembled WGS sequence"/>
</dbReference>
<evidence type="ECO:0000256" key="6">
    <source>
        <dbReference type="SAM" id="Phobius"/>
    </source>
</evidence>
<feature type="transmembrane region" description="Helical" evidence="6">
    <location>
        <begin position="26"/>
        <end position="52"/>
    </location>
</feature>
<feature type="transmembrane region" description="Helical" evidence="6">
    <location>
        <begin position="179"/>
        <end position="199"/>
    </location>
</feature>
<keyword evidence="4 6" id="KW-1133">Transmembrane helix</keyword>
<evidence type="ECO:0000313" key="8">
    <source>
        <dbReference type="EMBL" id="NYD42278.1"/>
    </source>
</evidence>
<dbReference type="GO" id="GO:0022857">
    <property type="term" value="F:transmembrane transporter activity"/>
    <property type="evidence" value="ECO:0007669"/>
    <property type="project" value="InterPro"/>
</dbReference>
<dbReference type="Pfam" id="PF07690">
    <property type="entry name" value="MFS_1"/>
    <property type="match status" value="1"/>
</dbReference>
<evidence type="ECO:0000256" key="4">
    <source>
        <dbReference type="ARBA" id="ARBA00022989"/>
    </source>
</evidence>
<gene>
    <name evidence="8" type="ORF">BJZ21_002361</name>
</gene>
<dbReference type="RefSeq" id="WP_179663934.1">
    <property type="nucleotide sequence ID" value="NZ_JACCBG010000001.1"/>
</dbReference>
<dbReference type="AlphaFoldDB" id="A0A7Y9JBD2"/>
<evidence type="ECO:0000256" key="2">
    <source>
        <dbReference type="ARBA" id="ARBA00022448"/>
    </source>
</evidence>
<dbReference type="Gene3D" id="1.20.1250.20">
    <property type="entry name" value="MFS general substrate transporter like domains"/>
    <property type="match status" value="1"/>
</dbReference>
<keyword evidence="9" id="KW-1185">Reference proteome</keyword>